<keyword evidence="1" id="KW-0472">Membrane</keyword>
<feature type="transmembrane region" description="Helical" evidence="1">
    <location>
        <begin position="103"/>
        <end position="131"/>
    </location>
</feature>
<keyword evidence="1" id="KW-1133">Transmembrane helix</keyword>
<organism evidence="2 3">
    <name type="scientific">Dongia sedimenti</name>
    <dbReference type="NCBI Taxonomy" id="3064282"/>
    <lineage>
        <taxon>Bacteria</taxon>
        <taxon>Pseudomonadati</taxon>
        <taxon>Pseudomonadota</taxon>
        <taxon>Alphaproteobacteria</taxon>
        <taxon>Rhodospirillales</taxon>
        <taxon>Dongiaceae</taxon>
        <taxon>Dongia</taxon>
    </lineage>
</organism>
<comment type="caution">
    <text evidence="2">The sequence shown here is derived from an EMBL/GenBank/DDBJ whole genome shotgun (WGS) entry which is preliminary data.</text>
</comment>
<dbReference type="RefSeq" id="WP_379956171.1">
    <property type="nucleotide sequence ID" value="NZ_JAUYVI010000004.1"/>
</dbReference>
<name>A0ABU0YLT0_9PROT</name>
<accession>A0ABU0YLT0</accession>
<dbReference type="EMBL" id="JAUYVI010000004">
    <property type="protein sequence ID" value="MDQ7248686.1"/>
    <property type="molecule type" value="Genomic_DNA"/>
</dbReference>
<evidence type="ECO:0000256" key="1">
    <source>
        <dbReference type="SAM" id="Phobius"/>
    </source>
</evidence>
<sequence>MNDPRPPSEPENENPRLPARVFGQAVDAGFSPAPPAVPPPPTLLEELRPWAGPETQRPSFSPPVFGTLSVIFGITAFYKATLLLAPLALIAGLIACLKRQWGWGLIGILSAVAALAIDPYFWGLAGLYWLARALGLLG</sequence>
<keyword evidence="3" id="KW-1185">Reference proteome</keyword>
<evidence type="ECO:0000313" key="2">
    <source>
        <dbReference type="EMBL" id="MDQ7248686.1"/>
    </source>
</evidence>
<evidence type="ECO:0008006" key="4">
    <source>
        <dbReference type="Google" id="ProtNLM"/>
    </source>
</evidence>
<protein>
    <recommendedName>
        <fullName evidence="4">DUF4190 domain-containing protein</fullName>
    </recommendedName>
</protein>
<proteinExistence type="predicted"/>
<feature type="transmembrane region" description="Helical" evidence="1">
    <location>
        <begin position="70"/>
        <end position="96"/>
    </location>
</feature>
<keyword evidence="1" id="KW-0812">Transmembrane</keyword>
<evidence type="ECO:0000313" key="3">
    <source>
        <dbReference type="Proteomes" id="UP001230156"/>
    </source>
</evidence>
<reference evidence="3" key="1">
    <citation type="submission" date="2023-08" db="EMBL/GenBank/DDBJ databases">
        <title>Rhodospirillaceae gen. nov., a novel taxon isolated from the Yangtze River Yuezi River estuary sludge.</title>
        <authorList>
            <person name="Ruan L."/>
        </authorList>
    </citation>
    <scope>NUCLEOTIDE SEQUENCE [LARGE SCALE GENOMIC DNA]</scope>
    <source>
        <strain evidence="3">R-7</strain>
    </source>
</reference>
<gene>
    <name evidence="2" type="ORF">Q8A70_13455</name>
</gene>
<dbReference type="Proteomes" id="UP001230156">
    <property type="component" value="Unassembled WGS sequence"/>
</dbReference>